<evidence type="ECO:0000256" key="1">
    <source>
        <dbReference type="SAM" id="MobiDB-lite"/>
    </source>
</evidence>
<keyword evidence="2" id="KW-0472">Membrane</keyword>
<feature type="compositionally biased region" description="Basic and acidic residues" evidence="1">
    <location>
        <begin position="89"/>
        <end position="109"/>
    </location>
</feature>
<comment type="caution">
    <text evidence="3">The sequence shown here is derived from an EMBL/GenBank/DDBJ whole genome shotgun (WGS) entry which is preliminary data.</text>
</comment>
<feature type="transmembrane region" description="Helical" evidence="2">
    <location>
        <begin position="21"/>
        <end position="39"/>
    </location>
</feature>
<evidence type="ECO:0008006" key="5">
    <source>
        <dbReference type="Google" id="ProtNLM"/>
    </source>
</evidence>
<dbReference type="RefSeq" id="WP_157427236.1">
    <property type="nucleotide sequence ID" value="NZ_BAAANK010000002.1"/>
</dbReference>
<dbReference type="EMBL" id="BAAANK010000002">
    <property type="protein sequence ID" value="GAA1827070.1"/>
    <property type="molecule type" value="Genomic_DNA"/>
</dbReference>
<reference evidence="3 4" key="1">
    <citation type="journal article" date="2019" name="Int. J. Syst. Evol. Microbiol.">
        <title>The Global Catalogue of Microorganisms (GCM) 10K type strain sequencing project: providing services to taxonomists for standard genome sequencing and annotation.</title>
        <authorList>
            <consortium name="The Broad Institute Genomics Platform"/>
            <consortium name="The Broad Institute Genome Sequencing Center for Infectious Disease"/>
            <person name="Wu L."/>
            <person name="Ma J."/>
        </authorList>
    </citation>
    <scope>NUCLEOTIDE SEQUENCE [LARGE SCALE GENOMIC DNA]</scope>
    <source>
        <strain evidence="3 4">JCM 14323</strain>
    </source>
</reference>
<keyword evidence="4" id="KW-1185">Reference proteome</keyword>
<protein>
    <recommendedName>
        <fullName evidence="5">ABC transporter ATP-binding protein</fullName>
    </recommendedName>
</protein>
<evidence type="ECO:0000313" key="3">
    <source>
        <dbReference type="EMBL" id="GAA1827070.1"/>
    </source>
</evidence>
<accession>A0ABN2MHU2</accession>
<evidence type="ECO:0000313" key="4">
    <source>
        <dbReference type="Proteomes" id="UP001501746"/>
    </source>
</evidence>
<feature type="transmembrane region" description="Helical" evidence="2">
    <location>
        <begin position="45"/>
        <end position="68"/>
    </location>
</feature>
<name>A0ABN2MHU2_9MICO</name>
<gene>
    <name evidence="3" type="ORF">GCM10009750_08170</name>
</gene>
<proteinExistence type="predicted"/>
<evidence type="ECO:0000256" key="2">
    <source>
        <dbReference type="SAM" id="Phobius"/>
    </source>
</evidence>
<keyword evidence="2" id="KW-1133">Transmembrane helix</keyword>
<sequence>MTNPNDDYQPTRRELLRPAEYVGGAVIAALFVGGVALFATRDLVLAAIGAGGVFIVVLMVLALIAMTFKPDADERAEIDGTPGPTDAAGDGRADDDALGTDRPEGPTGH</sequence>
<keyword evidence="2" id="KW-0812">Transmembrane</keyword>
<organism evidence="3 4">
    <name type="scientific">Agromyces salentinus</name>
    <dbReference type="NCBI Taxonomy" id="269421"/>
    <lineage>
        <taxon>Bacteria</taxon>
        <taxon>Bacillati</taxon>
        <taxon>Actinomycetota</taxon>
        <taxon>Actinomycetes</taxon>
        <taxon>Micrococcales</taxon>
        <taxon>Microbacteriaceae</taxon>
        <taxon>Agromyces</taxon>
    </lineage>
</organism>
<dbReference type="Proteomes" id="UP001501746">
    <property type="component" value="Unassembled WGS sequence"/>
</dbReference>
<feature type="region of interest" description="Disordered" evidence="1">
    <location>
        <begin position="73"/>
        <end position="109"/>
    </location>
</feature>